<evidence type="ECO:0000313" key="1">
    <source>
        <dbReference type="EMBL" id="GCE23146.1"/>
    </source>
</evidence>
<dbReference type="RefSeq" id="WP_126556623.1">
    <property type="nucleotide sequence ID" value="NZ_BIFS01000002.1"/>
</dbReference>
<name>A0A402AVL0_9CHLR</name>
<comment type="caution">
    <text evidence="1">The sequence shown here is derived from an EMBL/GenBank/DDBJ whole genome shotgun (WGS) entry which is preliminary data.</text>
</comment>
<dbReference type="Proteomes" id="UP000287188">
    <property type="component" value="Unassembled WGS sequence"/>
</dbReference>
<proteinExistence type="predicted"/>
<dbReference type="EMBL" id="BIFS01000002">
    <property type="protein sequence ID" value="GCE23146.1"/>
    <property type="molecule type" value="Genomic_DNA"/>
</dbReference>
<organism evidence="1 2">
    <name type="scientific">Dictyobacter kobayashii</name>
    <dbReference type="NCBI Taxonomy" id="2014872"/>
    <lineage>
        <taxon>Bacteria</taxon>
        <taxon>Bacillati</taxon>
        <taxon>Chloroflexota</taxon>
        <taxon>Ktedonobacteria</taxon>
        <taxon>Ktedonobacterales</taxon>
        <taxon>Dictyobacteraceae</taxon>
        <taxon>Dictyobacter</taxon>
    </lineage>
</organism>
<keyword evidence="2" id="KW-1185">Reference proteome</keyword>
<gene>
    <name evidence="1" type="ORF">KDK_69460</name>
</gene>
<evidence type="ECO:0000313" key="2">
    <source>
        <dbReference type="Proteomes" id="UP000287188"/>
    </source>
</evidence>
<reference evidence="2" key="1">
    <citation type="submission" date="2018-12" db="EMBL/GenBank/DDBJ databases">
        <title>Tengunoibacter tsumagoiensis gen. nov., sp. nov., Dictyobacter kobayashii sp. nov., D. alpinus sp. nov., and D. joshuensis sp. nov. and description of Dictyobacteraceae fam. nov. within the order Ktedonobacterales isolated from Tengu-no-mugimeshi.</title>
        <authorList>
            <person name="Wang C.M."/>
            <person name="Zheng Y."/>
            <person name="Sakai Y."/>
            <person name="Toyoda A."/>
            <person name="Minakuchi Y."/>
            <person name="Abe K."/>
            <person name="Yokota A."/>
            <person name="Yabe S."/>
        </authorList>
    </citation>
    <scope>NUCLEOTIDE SEQUENCE [LARGE SCALE GENOMIC DNA]</scope>
    <source>
        <strain evidence="2">Uno11</strain>
    </source>
</reference>
<dbReference type="AlphaFoldDB" id="A0A402AVL0"/>
<protein>
    <submittedName>
        <fullName evidence="1">Uncharacterized protein</fullName>
    </submittedName>
</protein>
<accession>A0A402AVL0</accession>
<sequence length="213" mass="24994">MKKLDENLLRTFKIDISNEEKFDYFSFNIDTKYSESWDIFGVHFSSDNKIVLRLMHFEDEMFEDEMFSPVKLASPFVSLKFLDYLNFLNFIRFSLLKKEKETNNGVYFELLDAEELLKFHYPKSLLTSGVGRWYRYKENDASDNGLVSLISIPLYNKKYGNNQSLSLRFVTLEKSHLIDEHFNLLFSSHGLGTISFSKEALEDLVNILSKVVD</sequence>